<dbReference type="Pfam" id="PF03098">
    <property type="entry name" value="An_peroxidase"/>
    <property type="match status" value="1"/>
</dbReference>
<dbReference type="InterPro" id="IPR010255">
    <property type="entry name" value="Haem_peroxidase_sf"/>
</dbReference>
<dbReference type="PROSITE" id="PS50292">
    <property type="entry name" value="PEROXIDASE_3"/>
    <property type="match status" value="1"/>
</dbReference>
<evidence type="ECO:0000256" key="9">
    <source>
        <dbReference type="ARBA" id="ARBA00023002"/>
    </source>
</evidence>
<dbReference type="Proteomes" id="UP000735302">
    <property type="component" value="Unassembled WGS sequence"/>
</dbReference>
<evidence type="ECO:0000313" key="19">
    <source>
        <dbReference type="EMBL" id="GFN81387.1"/>
    </source>
</evidence>
<keyword evidence="7" id="KW-0732">Signal</keyword>
<evidence type="ECO:0000256" key="14">
    <source>
        <dbReference type="ARBA" id="ARBA00061342"/>
    </source>
</evidence>
<evidence type="ECO:0000256" key="12">
    <source>
        <dbReference type="ARBA" id="ARBA00023180"/>
    </source>
</evidence>
<dbReference type="FunFam" id="2.60.40.10:FF:000032">
    <property type="entry name" value="palladin isoform X1"/>
    <property type="match status" value="2"/>
</dbReference>
<sequence length="1575" mass="177407">RLDSNALVCDCSIMWLHDMLHENHGATQAAVICRQPNNLRGRSLMSIPKTAFRCEESVDSQLSEQSRESRSESRQGLAAANGTDANHAQEKPKITMQPRSVDVTFGNTAYFTCRAEGDPVPEIMWLHNERMISEEKEARKHILNDGTLMIEQARDTDQGVYECIARNAAGMVRTGKVELRYFDDKAVPEFTETPVDITATQGEDVEFLCSATGRPRPNITWSYDLAPITNVRYRQNPSGSLSIINVRVSDAGIYECSASNSIQTISTLARLRVLVRPVITTAPRDVSVVPGTSANFTCEAQGDTRPTLSWTKDGGPLRNNGRYEILRDGEVLRINSVVGADEGTFTCKAENAAGFITSDARLRTIEHEIPRFTQRSELLTALTGTDIRLQCEATGRPSPLYDWLRDGRVMQSRNRFTVRTWLPGSTFEDPNLELTPIAEPDVWSCMSLSVLLSARRTGRATKSIFLQIHGSNSARPGDRFVSNALPQARRQVNFAINVTVDKLFDQSKTHSVQDLLSALRYPDPETLHFARAQEIFEQTLEIIHRHVNDGHQYQLNGSGPGSASYEELVSPQHLRIIANMSGCLRRTHNVDCSGNCFHRRYRSMDGSCNNLQNPIWGASNTAFRRLLPPIYENGFNQPVGWNRQKLYRGVHVPSARLVSSLLMSTDRITNDDLYTHMLMQWGQFVDHDMDLAPQAVSFARFSDGQNCNETCENTNPCFPIPVPTSDLRIRSPPAQSCLGLTRSSATCNTGTTSIFFNTVSPRQQLNALTAFIDASNVYGNTEPASRRLRDLASDRGLLREGPTVNDRPMLPFDDGSLHHLDCQIEHGQRHIPCFMTGDPRANEQVALTAMHTLWMRQHNRIATVLHRLNPVWDGNKIYHEGRKIVGAQFQHITYKHWLPKVIGPTGMAKIGPYTGYKPDVDPSIANEFAVAALRFGHTLVQPVIFRLNESFHETEEGHLPLHRAFFSPYKLVEEGGIDPLLRGLFARAAKKRMPGEFFNAELTERLFTMANSIGQDLASLNVQRGRDHGIQFYNDYRELCGLSRAATFEDLRDEIQHRPTRDRLQSLYTHPDNIDLFIGGLSETLVEGAKVGPTFLCILSDQFKRLRDGDRFWYERDGVFTPEQLITIKQTSLASAICENSGVKRVQADVFLRVDDDDDYLDCDQIPTIDLRQWTECCEDCRSRSSLSSQRAPFRGRRSTDYSYPDQRPQDVSSSDTSVGDDLTASQEEYNVTVSPENVADPEASISEQERLNREDLELMETRIEGLEEMLSEMSQVIDKLQRKVRHLERDRHSKRASCRDSGDHLRRHGERWNQDSCTQCICQRGHVTCKSEDCDASPETSTGDILIQINSFQDERSDILVSIHKAKLEATEGTRPKLYQDCEALNSAPTLPTDSGSQTVNVERSSNRTGIKQDCRGTLRVLSKCARFAETGLKVLTTLPDERDSSSVSLQHEDLESIFVVFAAQINFLQSEYAGLVVRSTFKDETSRIFRSFENNASSFSRQSLQNVRIAAELASIHGRTNTASQSWRGRRRGVANQTRGSYSSFPLNQRRYDNNDMRSNTFTRPPTVREDEA</sequence>
<dbReference type="GO" id="GO:0046872">
    <property type="term" value="F:metal ion binding"/>
    <property type="evidence" value="ECO:0007669"/>
    <property type="project" value="UniProtKB-KW"/>
</dbReference>
<keyword evidence="10 15" id="KW-0408">Iron</keyword>
<dbReference type="EMBL" id="BLXT01000924">
    <property type="protein sequence ID" value="GFN81387.1"/>
    <property type="molecule type" value="Genomic_DNA"/>
</dbReference>
<feature type="region of interest" description="Disordered" evidence="17">
    <location>
        <begin position="1189"/>
        <end position="1221"/>
    </location>
</feature>
<evidence type="ECO:0000256" key="17">
    <source>
        <dbReference type="SAM" id="MobiDB-lite"/>
    </source>
</evidence>
<comment type="cofactor">
    <cofactor evidence="1">
        <name>heme b</name>
        <dbReference type="ChEBI" id="CHEBI:60344"/>
    </cofactor>
</comment>
<dbReference type="SUPFAM" id="SSF48113">
    <property type="entry name" value="Heme-dependent peroxidases"/>
    <property type="match status" value="1"/>
</dbReference>
<dbReference type="GO" id="GO:0006979">
    <property type="term" value="P:response to oxidative stress"/>
    <property type="evidence" value="ECO:0007669"/>
    <property type="project" value="InterPro"/>
</dbReference>
<feature type="domain" description="Ig-like" evidence="18">
    <location>
        <begin position="277"/>
        <end position="363"/>
    </location>
</feature>
<feature type="domain" description="Ig-like" evidence="18">
    <location>
        <begin position="92"/>
        <end position="178"/>
    </location>
</feature>
<keyword evidence="6 15" id="KW-0479">Metal-binding</keyword>
<feature type="region of interest" description="Disordered" evidence="17">
    <location>
        <begin position="1523"/>
        <end position="1575"/>
    </location>
</feature>
<keyword evidence="3" id="KW-0964">Secreted</keyword>
<comment type="subcellular location">
    <subcellularLocation>
        <location evidence="2">Secreted</location>
    </subcellularLocation>
</comment>
<evidence type="ECO:0000256" key="11">
    <source>
        <dbReference type="ARBA" id="ARBA00023157"/>
    </source>
</evidence>
<evidence type="ECO:0000256" key="8">
    <source>
        <dbReference type="ARBA" id="ARBA00022737"/>
    </source>
</evidence>
<evidence type="ECO:0000256" key="15">
    <source>
        <dbReference type="PIRSR" id="PIRSR619791-2"/>
    </source>
</evidence>
<evidence type="ECO:0000256" key="5">
    <source>
        <dbReference type="ARBA" id="ARBA00022617"/>
    </source>
</evidence>
<dbReference type="PRINTS" id="PR00457">
    <property type="entry name" value="ANPEROXIDASE"/>
</dbReference>
<reference evidence="19 20" key="1">
    <citation type="journal article" date="2021" name="Elife">
        <title>Chloroplast acquisition without the gene transfer in kleptoplastic sea slugs, Plakobranchus ocellatus.</title>
        <authorList>
            <person name="Maeda T."/>
            <person name="Takahashi S."/>
            <person name="Yoshida T."/>
            <person name="Shimamura S."/>
            <person name="Takaki Y."/>
            <person name="Nagai Y."/>
            <person name="Toyoda A."/>
            <person name="Suzuki Y."/>
            <person name="Arimoto A."/>
            <person name="Ishii H."/>
            <person name="Satoh N."/>
            <person name="Nishiyama T."/>
            <person name="Hasebe M."/>
            <person name="Maruyama T."/>
            <person name="Minagawa J."/>
            <person name="Obokata J."/>
            <person name="Shigenobu S."/>
        </authorList>
    </citation>
    <scope>NUCLEOTIDE SEQUENCE [LARGE SCALE GENOMIC DNA]</scope>
</reference>
<dbReference type="Gene3D" id="2.60.40.10">
    <property type="entry name" value="Immunoglobulins"/>
    <property type="match status" value="4"/>
</dbReference>
<dbReference type="InterPro" id="IPR013098">
    <property type="entry name" value="Ig_I-set"/>
</dbReference>
<feature type="compositionally biased region" description="Polar residues" evidence="17">
    <location>
        <begin position="1537"/>
        <end position="1549"/>
    </location>
</feature>
<evidence type="ECO:0000256" key="4">
    <source>
        <dbReference type="ARBA" id="ARBA00022614"/>
    </source>
</evidence>
<dbReference type="SUPFAM" id="SSF57603">
    <property type="entry name" value="FnI-like domain"/>
    <property type="match status" value="1"/>
</dbReference>
<keyword evidence="13" id="KW-0393">Immunoglobulin domain</keyword>
<evidence type="ECO:0000256" key="7">
    <source>
        <dbReference type="ARBA" id="ARBA00022729"/>
    </source>
</evidence>
<dbReference type="FunFam" id="2.60.40.10:FF:000163">
    <property type="entry name" value="peroxidasin homolog"/>
    <property type="match status" value="1"/>
</dbReference>
<feature type="region of interest" description="Disordered" evidence="17">
    <location>
        <begin position="58"/>
        <end position="97"/>
    </location>
</feature>
<evidence type="ECO:0000256" key="16">
    <source>
        <dbReference type="SAM" id="Coils"/>
    </source>
</evidence>
<dbReference type="PANTHER" id="PTHR11475:SF58">
    <property type="entry name" value="PEROXIDASIN"/>
    <property type="match status" value="1"/>
</dbReference>
<dbReference type="FunFam" id="1.10.640.10:FF:000001">
    <property type="entry name" value="Peroxidasin homolog"/>
    <property type="match status" value="1"/>
</dbReference>
<dbReference type="InterPro" id="IPR032675">
    <property type="entry name" value="LRR_dom_sf"/>
</dbReference>
<feature type="non-terminal residue" evidence="19">
    <location>
        <position position="1"/>
    </location>
</feature>
<keyword evidence="16" id="KW-0175">Coiled coil</keyword>
<dbReference type="InterPro" id="IPR019791">
    <property type="entry name" value="Haem_peroxidase_animal"/>
</dbReference>
<evidence type="ECO:0000256" key="13">
    <source>
        <dbReference type="ARBA" id="ARBA00023319"/>
    </source>
</evidence>
<feature type="compositionally biased region" description="Low complexity" evidence="17">
    <location>
        <begin position="1211"/>
        <end position="1221"/>
    </location>
</feature>
<keyword evidence="5 15" id="KW-0349">Heme</keyword>
<dbReference type="PROSITE" id="PS50835">
    <property type="entry name" value="IG_LIKE"/>
    <property type="match status" value="4"/>
</dbReference>
<keyword evidence="4" id="KW-0433">Leucine-rich repeat</keyword>
<dbReference type="InterPro" id="IPR000483">
    <property type="entry name" value="Cys-rich_flank_reg_C"/>
</dbReference>
<dbReference type="Gene3D" id="3.80.10.10">
    <property type="entry name" value="Ribonuclease Inhibitor"/>
    <property type="match status" value="1"/>
</dbReference>
<dbReference type="SMART" id="SM00409">
    <property type="entry name" value="IG"/>
    <property type="match status" value="4"/>
</dbReference>
<evidence type="ECO:0000256" key="1">
    <source>
        <dbReference type="ARBA" id="ARBA00001970"/>
    </source>
</evidence>
<dbReference type="InterPro" id="IPR036179">
    <property type="entry name" value="Ig-like_dom_sf"/>
</dbReference>
<evidence type="ECO:0000256" key="10">
    <source>
        <dbReference type="ARBA" id="ARBA00023004"/>
    </source>
</evidence>
<dbReference type="InterPro" id="IPR034824">
    <property type="entry name" value="Peroxidasin_peroxidase"/>
</dbReference>
<keyword evidence="12" id="KW-0325">Glycoprotein</keyword>
<feature type="region of interest" description="Disordered" evidence="17">
    <location>
        <begin position="1389"/>
        <end position="1408"/>
    </location>
</feature>
<dbReference type="PANTHER" id="PTHR11475">
    <property type="entry name" value="OXIDASE/PEROXIDASE"/>
    <property type="match status" value="1"/>
</dbReference>
<dbReference type="Pfam" id="PF13927">
    <property type="entry name" value="Ig_3"/>
    <property type="match status" value="1"/>
</dbReference>
<dbReference type="SMART" id="SM00082">
    <property type="entry name" value="LRRCT"/>
    <property type="match status" value="1"/>
</dbReference>
<evidence type="ECO:0000256" key="6">
    <source>
        <dbReference type="ARBA" id="ARBA00022723"/>
    </source>
</evidence>
<dbReference type="GO" id="GO:0005576">
    <property type="term" value="C:extracellular region"/>
    <property type="evidence" value="ECO:0007669"/>
    <property type="project" value="UniProtKB-SubCell"/>
</dbReference>
<feature type="domain" description="Ig-like" evidence="18">
    <location>
        <begin position="370"/>
        <end position="465"/>
    </location>
</feature>
<protein>
    <submittedName>
        <fullName evidence="19">Peroxidasin</fullName>
    </submittedName>
</protein>
<dbReference type="SMART" id="SM00408">
    <property type="entry name" value="IGc2"/>
    <property type="match status" value="4"/>
</dbReference>
<dbReference type="InterPro" id="IPR003599">
    <property type="entry name" value="Ig_sub"/>
</dbReference>
<feature type="domain" description="Ig-like" evidence="18">
    <location>
        <begin position="188"/>
        <end position="266"/>
    </location>
</feature>
<accession>A0AAV3YG44</accession>
<dbReference type="Gene3D" id="1.10.640.10">
    <property type="entry name" value="Haem peroxidase domain superfamily, animal type"/>
    <property type="match status" value="1"/>
</dbReference>
<organism evidence="19 20">
    <name type="scientific">Plakobranchus ocellatus</name>
    <dbReference type="NCBI Taxonomy" id="259542"/>
    <lineage>
        <taxon>Eukaryota</taxon>
        <taxon>Metazoa</taxon>
        <taxon>Spiralia</taxon>
        <taxon>Lophotrochozoa</taxon>
        <taxon>Mollusca</taxon>
        <taxon>Gastropoda</taxon>
        <taxon>Heterobranchia</taxon>
        <taxon>Euthyneura</taxon>
        <taxon>Panpulmonata</taxon>
        <taxon>Sacoglossa</taxon>
        <taxon>Placobranchoidea</taxon>
        <taxon>Plakobranchidae</taxon>
        <taxon>Plakobranchus</taxon>
    </lineage>
</organism>
<dbReference type="Pfam" id="PF07679">
    <property type="entry name" value="I-set"/>
    <property type="match status" value="3"/>
</dbReference>
<keyword evidence="11" id="KW-1015">Disulfide bond</keyword>
<evidence type="ECO:0000256" key="2">
    <source>
        <dbReference type="ARBA" id="ARBA00004613"/>
    </source>
</evidence>
<dbReference type="Gene3D" id="2.10.70.10">
    <property type="entry name" value="Complement Module, domain 1"/>
    <property type="match status" value="1"/>
</dbReference>
<feature type="coiled-coil region" evidence="16">
    <location>
        <begin position="1257"/>
        <end position="1298"/>
    </location>
</feature>
<name>A0AAV3YG44_9GAST</name>
<keyword evidence="8" id="KW-0677">Repeat</keyword>
<dbReference type="SUPFAM" id="SSF48726">
    <property type="entry name" value="Immunoglobulin"/>
    <property type="match status" value="4"/>
</dbReference>
<evidence type="ECO:0000259" key="18">
    <source>
        <dbReference type="PROSITE" id="PS50835"/>
    </source>
</evidence>
<feature type="binding site" description="axial binding residue" evidence="15">
    <location>
        <position position="937"/>
    </location>
    <ligand>
        <name>heme b</name>
        <dbReference type="ChEBI" id="CHEBI:60344"/>
    </ligand>
    <ligandPart>
        <name>Fe</name>
        <dbReference type="ChEBI" id="CHEBI:18248"/>
    </ligandPart>
</feature>
<dbReference type="InterPro" id="IPR003598">
    <property type="entry name" value="Ig_sub2"/>
</dbReference>
<dbReference type="GO" id="GO:0004601">
    <property type="term" value="F:peroxidase activity"/>
    <property type="evidence" value="ECO:0007669"/>
    <property type="project" value="InterPro"/>
</dbReference>
<gene>
    <name evidence="19" type="ORF">PoB_000789300</name>
</gene>
<evidence type="ECO:0000256" key="3">
    <source>
        <dbReference type="ARBA" id="ARBA00022525"/>
    </source>
</evidence>
<dbReference type="InterPro" id="IPR013783">
    <property type="entry name" value="Ig-like_fold"/>
</dbReference>
<dbReference type="CDD" id="cd09826">
    <property type="entry name" value="peroxidasin_like"/>
    <property type="match status" value="1"/>
</dbReference>
<comment type="caution">
    <text evidence="19">The sequence shown here is derived from an EMBL/GenBank/DDBJ whole genome shotgun (WGS) entry which is preliminary data.</text>
</comment>
<dbReference type="InterPro" id="IPR037120">
    <property type="entry name" value="Haem_peroxidase_sf_animal"/>
</dbReference>
<dbReference type="GO" id="GO:0020037">
    <property type="term" value="F:heme binding"/>
    <property type="evidence" value="ECO:0007669"/>
    <property type="project" value="InterPro"/>
</dbReference>
<keyword evidence="20" id="KW-1185">Reference proteome</keyword>
<evidence type="ECO:0000313" key="20">
    <source>
        <dbReference type="Proteomes" id="UP000735302"/>
    </source>
</evidence>
<dbReference type="InterPro" id="IPR007110">
    <property type="entry name" value="Ig-like_dom"/>
</dbReference>
<keyword evidence="9" id="KW-0560">Oxidoreductase</keyword>
<comment type="similarity">
    <text evidence="14">Belongs to the peroxidase family. XPO subfamily.</text>
</comment>
<proteinExistence type="inferred from homology"/>